<dbReference type="PANTHER" id="PTHR33912">
    <property type="entry name" value="OS01G0939400 PROTEIN"/>
    <property type="match status" value="1"/>
</dbReference>
<dbReference type="PANTHER" id="PTHR33912:SF5">
    <property type="entry name" value="F22G5.17"/>
    <property type="match status" value="1"/>
</dbReference>
<accession>A0AAE0E3Y5</accession>
<comment type="caution">
    <text evidence="1">The sequence shown here is derived from an EMBL/GenBank/DDBJ whole genome shotgun (WGS) entry which is preliminary data.</text>
</comment>
<keyword evidence="2" id="KW-1185">Reference proteome</keyword>
<evidence type="ECO:0000313" key="1">
    <source>
        <dbReference type="EMBL" id="KAK3206336.1"/>
    </source>
</evidence>
<gene>
    <name evidence="1" type="ORF">Dsin_020382</name>
</gene>
<dbReference type="EMBL" id="JANJYJ010000006">
    <property type="protein sequence ID" value="KAK3206336.1"/>
    <property type="molecule type" value="Genomic_DNA"/>
</dbReference>
<reference evidence="1" key="1">
    <citation type="journal article" date="2023" name="Plant J.">
        <title>Genome sequences and population genomics provide insights into the demographic history, inbreeding, and mutation load of two 'living fossil' tree species of Dipteronia.</title>
        <authorList>
            <person name="Feng Y."/>
            <person name="Comes H.P."/>
            <person name="Chen J."/>
            <person name="Zhu S."/>
            <person name="Lu R."/>
            <person name="Zhang X."/>
            <person name="Li P."/>
            <person name="Qiu J."/>
            <person name="Olsen K.M."/>
            <person name="Qiu Y."/>
        </authorList>
    </citation>
    <scope>NUCLEOTIDE SEQUENCE</scope>
    <source>
        <strain evidence="1">NBL</strain>
    </source>
</reference>
<proteinExistence type="predicted"/>
<dbReference type="InterPro" id="IPR040381">
    <property type="entry name" value="At4g14450-like"/>
</dbReference>
<organism evidence="1 2">
    <name type="scientific">Dipteronia sinensis</name>
    <dbReference type="NCBI Taxonomy" id="43782"/>
    <lineage>
        <taxon>Eukaryota</taxon>
        <taxon>Viridiplantae</taxon>
        <taxon>Streptophyta</taxon>
        <taxon>Embryophyta</taxon>
        <taxon>Tracheophyta</taxon>
        <taxon>Spermatophyta</taxon>
        <taxon>Magnoliopsida</taxon>
        <taxon>eudicotyledons</taxon>
        <taxon>Gunneridae</taxon>
        <taxon>Pentapetalae</taxon>
        <taxon>rosids</taxon>
        <taxon>malvids</taxon>
        <taxon>Sapindales</taxon>
        <taxon>Sapindaceae</taxon>
        <taxon>Hippocastanoideae</taxon>
        <taxon>Acereae</taxon>
        <taxon>Dipteronia</taxon>
    </lineage>
</organism>
<dbReference type="Proteomes" id="UP001281410">
    <property type="component" value="Unassembled WGS sequence"/>
</dbReference>
<evidence type="ECO:0000313" key="2">
    <source>
        <dbReference type="Proteomes" id="UP001281410"/>
    </source>
</evidence>
<name>A0AAE0E3Y5_9ROSI</name>
<sequence length="140" mass="14589">MEDCENILYQRQVNLAKTRTKLGKPPTRLQKQAPSSLQLNHVVGGGGGNPFVAASYGNANAAGGSSSSSSSLPVIPLLSPLVVLPKQALPAAEAEEFKFPKCGNDEMSCGGDKGGATAGYTDPSNFFTFFHSKCVLVNDA</sequence>
<dbReference type="AlphaFoldDB" id="A0AAE0E3Y5"/>
<protein>
    <submittedName>
        <fullName evidence="1">Uncharacterized protein</fullName>
    </submittedName>
</protein>